<comment type="caution">
    <text evidence="1">The sequence shown here is derived from an EMBL/GenBank/DDBJ whole genome shotgun (WGS) entry which is preliminary data.</text>
</comment>
<dbReference type="EMBL" id="JFHN01000009">
    <property type="protein sequence ID" value="EXU77408.1"/>
    <property type="molecule type" value="Genomic_DNA"/>
</dbReference>
<name>A0A014NDA4_9GAMM</name>
<dbReference type="Proteomes" id="UP000019918">
    <property type="component" value="Unassembled WGS sequence"/>
</dbReference>
<dbReference type="PATRIC" id="fig|69222.5.peg.11"/>
<dbReference type="AlphaFoldDB" id="A0A014NDA4"/>
<organism evidence="1 2">
    <name type="scientific">Erwinia mallotivora</name>
    <dbReference type="NCBI Taxonomy" id="69222"/>
    <lineage>
        <taxon>Bacteria</taxon>
        <taxon>Pseudomonadati</taxon>
        <taxon>Pseudomonadota</taxon>
        <taxon>Gammaproteobacteria</taxon>
        <taxon>Enterobacterales</taxon>
        <taxon>Erwiniaceae</taxon>
        <taxon>Erwinia</taxon>
    </lineage>
</organism>
<sequence length="252" mass="28808">MVEYLYHITKKRIAFDHIKTQGLIPAAKLSGASIARSEGAFASEREKNMQIKIRSKLTSPLSYAIARGYTAEQIKNKIYRPFPLSLDINTNRNDAYEKLSDVEKKFYRENFPQITGKCPPGGYLKERENIKKLADDMLRDMPGHVLCRFAKEISHLEYAIEERVTSEHIYFFTGKDMKPCYQSYTGHHGGEIKSSVLRVKRDAVNHLVKDQAEQYGFMTTESVLPESIEIYNAEGSPLDSEGDDNWCPLSQL</sequence>
<dbReference type="RefSeq" id="WP_052018624.1">
    <property type="nucleotide sequence ID" value="NZ_JFHN01000009.1"/>
</dbReference>
<proteinExistence type="predicted"/>
<protein>
    <submittedName>
        <fullName evidence="1">Uncharacterized protein</fullName>
    </submittedName>
</protein>
<evidence type="ECO:0000313" key="1">
    <source>
        <dbReference type="EMBL" id="EXU77408.1"/>
    </source>
</evidence>
<gene>
    <name evidence="1" type="ORF">BG55_22950</name>
</gene>
<evidence type="ECO:0000313" key="2">
    <source>
        <dbReference type="Proteomes" id="UP000019918"/>
    </source>
</evidence>
<reference evidence="1 2" key="1">
    <citation type="submission" date="2014-02" db="EMBL/GenBank/DDBJ databases">
        <title>Draft genome of Erwinia mallotivora strain BT-MARDI, a papaya dieback pathogen.</title>
        <authorList>
            <person name="Redzuan R."/>
            <person name="Abu Bakar N."/>
            <person name="Badrun R."/>
            <person name="Mohd Raih M.F."/>
            <person name="Rozano L."/>
            <person name="Mat Amin N."/>
        </authorList>
    </citation>
    <scope>NUCLEOTIDE SEQUENCE [LARGE SCALE GENOMIC DNA]</scope>
    <source>
        <strain evidence="1 2">BT-MARDI</strain>
    </source>
</reference>
<keyword evidence="2" id="KW-1185">Reference proteome</keyword>
<dbReference type="OrthoDB" id="6523152at2"/>
<accession>A0A014NDA4</accession>